<accession>A0ABQ5JNU6</accession>
<sequence>MAKVRVMNTVADFKKLGIDPTQVQTWEDGRRDTDEAGHNEVWYFDGIFDNGGKFMVGFRPKSPYKLSEAGDEPNVNVMITTPDGETKQDFLSYSSEESHIGTDKCDLKFGPHTVVGDFKNYDIHFEPVNGVGLDLHFEALVDPFRQGNSAVITLGDNDEYYYTDLNVPKSKVTGTLIYDGEEHEVSGLGYHDHQWMNIHPMSAWHHWLWGHLYTDKYTVMIYDFVSNERFGFERVPFFGIEDNETGHVTFMTDGNVTVDSELETNSTGKAFPKTSKYTFQNKGEDKKVIFTIKWQDEIETRDMYGNAGEQQKAAFDQMGINPVYMRYYATGDLKIIDGDQVDESAGDMIYEYNYMGKEDPRAGV</sequence>
<dbReference type="InterPro" id="IPR023374">
    <property type="entry name" value="AttH-like_dom_sf"/>
</dbReference>
<dbReference type="SUPFAM" id="SSF159245">
    <property type="entry name" value="AttH-like"/>
    <property type="match status" value="1"/>
</dbReference>
<comment type="caution">
    <text evidence="2">The sequence shown here is derived from an EMBL/GenBank/DDBJ whole genome shotgun (WGS) entry which is preliminary data.</text>
</comment>
<protein>
    <recommendedName>
        <fullName evidence="1">AttH domain-containing protein</fullName>
    </recommendedName>
</protein>
<dbReference type="Proteomes" id="UP001055149">
    <property type="component" value="Unassembled WGS sequence"/>
</dbReference>
<organism evidence="2 3">
    <name type="scientific">Ligilactobacillus pabuli</name>
    <dbReference type="NCBI Taxonomy" id="2886039"/>
    <lineage>
        <taxon>Bacteria</taxon>
        <taxon>Bacillati</taxon>
        <taxon>Bacillota</taxon>
        <taxon>Bacilli</taxon>
        <taxon>Lactobacillales</taxon>
        <taxon>Lactobacillaceae</taxon>
        <taxon>Ligilactobacillus</taxon>
    </lineage>
</organism>
<dbReference type="EMBL" id="BQXH01000024">
    <property type="protein sequence ID" value="GKS82275.1"/>
    <property type="molecule type" value="Genomic_DNA"/>
</dbReference>
<evidence type="ECO:0000259" key="1">
    <source>
        <dbReference type="Pfam" id="PF07143"/>
    </source>
</evidence>
<proteinExistence type="predicted"/>
<dbReference type="Gene3D" id="2.40.370.10">
    <property type="entry name" value="AttH-like domain"/>
    <property type="match status" value="1"/>
</dbReference>
<name>A0ABQ5JNU6_9LACO</name>
<reference evidence="2" key="1">
    <citation type="journal article" date="2022" name="Int. J. Syst. Evol. Microbiol.">
        <title>A novel species of lactic acid bacteria, Ligilactobacillus pabuli sp. nov., isolated from alfalfa silage.</title>
        <authorList>
            <person name="Tohno M."/>
            <person name="Tanizawa Y."/>
            <person name="Sawada H."/>
            <person name="Sakamoto M."/>
            <person name="Ohkuma M."/>
            <person name="Kobayashi H."/>
        </authorList>
    </citation>
    <scope>NUCLEOTIDE SEQUENCE</scope>
    <source>
        <strain evidence="2">AF129</strain>
    </source>
</reference>
<dbReference type="Pfam" id="PF07143">
    <property type="entry name" value="CrtC"/>
    <property type="match status" value="1"/>
</dbReference>
<evidence type="ECO:0000313" key="2">
    <source>
        <dbReference type="EMBL" id="GKS82275.1"/>
    </source>
</evidence>
<keyword evidence="3" id="KW-1185">Reference proteome</keyword>
<dbReference type="InterPro" id="IPR010791">
    <property type="entry name" value="AttH_dom"/>
</dbReference>
<gene>
    <name evidence="2" type="ORF">LPAF129_19610</name>
</gene>
<dbReference type="RefSeq" id="WP_244056730.1">
    <property type="nucleotide sequence ID" value="NZ_BQXH01000024.1"/>
</dbReference>
<feature type="domain" description="AttH" evidence="1">
    <location>
        <begin position="118"/>
        <end position="196"/>
    </location>
</feature>
<evidence type="ECO:0000313" key="3">
    <source>
        <dbReference type="Proteomes" id="UP001055149"/>
    </source>
</evidence>